<keyword evidence="4" id="KW-1185">Reference proteome</keyword>
<feature type="region of interest" description="Disordered" evidence="1">
    <location>
        <begin position="431"/>
        <end position="452"/>
    </location>
</feature>
<dbReference type="GO" id="GO:0003676">
    <property type="term" value="F:nucleic acid binding"/>
    <property type="evidence" value="ECO:0007669"/>
    <property type="project" value="InterPro"/>
</dbReference>
<dbReference type="InterPro" id="IPR001584">
    <property type="entry name" value="Integrase_cat-core"/>
</dbReference>
<dbReference type="Gene3D" id="3.30.420.10">
    <property type="entry name" value="Ribonuclease H-like superfamily/Ribonuclease H"/>
    <property type="match status" value="1"/>
</dbReference>
<dbReference type="PROSITE" id="PS50994">
    <property type="entry name" value="INTEGRASE"/>
    <property type="match status" value="1"/>
</dbReference>
<feature type="domain" description="Integrase catalytic" evidence="2">
    <location>
        <begin position="327"/>
        <end position="434"/>
    </location>
</feature>
<dbReference type="OrthoDB" id="693274at2759"/>
<dbReference type="Pfam" id="PF00665">
    <property type="entry name" value="rve"/>
    <property type="match status" value="1"/>
</dbReference>
<reference evidence="4" key="1">
    <citation type="journal article" date="2019" name="Nat. Commun.">
        <title>The genome of broomcorn millet.</title>
        <authorList>
            <person name="Zou C."/>
            <person name="Miki D."/>
            <person name="Li D."/>
            <person name="Tang Q."/>
            <person name="Xiao L."/>
            <person name="Rajput S."/>
            <person name="Deng P."/>
            <person name="Jia W."/>
            <person name="Huang R."/>
            <person name="Zhang M."/>
            <person name="Sun Y."/>
            <person name="Hu J."/>
            <person name="Fu X."/>
            <person name="Schnable P.S."/>
            <person name="Li F."/>
            <person name="Zhang H."/>
            <person name="Feng B."/>
            <person name="Zhu X."/>
            <person name="Liu R."/>
            <person name="Schnable J.C."/>
            <person name="Zhu J.-K."/>
            <person name="Zhang H."/>
        </authorList>
    </citation>
    <scope>NUCLEOTIDE SEQUENCE [LARGE SCALE GENOMIC DNA]</scope>
</reference>
<gene>
    <name evidence="3" type="ORF">C2845_PM06G33450</name>
</gene>
<dbReference type="AlphaFoldDB" id="A0A3L6R5Q8"/>
<evidence type="ECO:0000313" key="3">
    <source>
        <dbReference type="EMBL" id="RLM97857.1"/>
    </source>
</evidence>
<comment type="caution">
    <text evidence="3">The sequence shown here is derived from an EMBL/GenBank/DDBJ whole genome shotgun (WGS) entry which is preliminary data.</text>
</comment>
<dbReference type="InterPro" id="IPR012337">
    <property type="entry name" value="RNaseH-like_sf"/>
</dbReference>
<accession>A0A3L6R5Q8</accession>
<dbReference type="InterPro" id="IPR025724">
    <property type="entry name" value="GAG-pre-integrase_dom"/>
</dbReference>
<proteinExistence type="predicted"/>
<feature type="compositionally biased region" description="Basic residues" evidence="1">
    <location>
        <begin position="443"/>
        <end position="452"/>
    </location>
</feature>
<name>A0A3L6R5Q8_PANMI</name>
<dbReference type="PANTHER" id="PTHR42648:SF26">
    <property type="entry name" value="INTEGRASE CATALYTIC DOMAIN-CONTAINING PROTEIN"/>
    <property type="match status" value="1"/>
</dbReference>
<dbReference type="SUPFAM" id="SSF53098">
    <property type="entry name" value="Ribonuclease H-like"/>
    <property type="match status" value="1"/>
</dbReference>
<protein>
    <recommendedName>
        <fullName evidence="2">Integrase catalytic domain-containing protein</fullName>
    </recommendedName>
</protein>
<dbReference type="InterPro" id="IPR039537">
    <property type="entry name" value="Retrotran_Ty1/copia-like"/>
</dbReference>
<dbReference type="InterPro" id="IPR036397">
    <property type="entry name" value="RNaseH_sf"/>
</dbReference>
<dbReference type="PANTHER" id="PTHR42648">
    <property type="entry name" value="TRANSPOSASE, PUTATIVE-RELATED"/>
    <property type="match status" value="1"/>
</dbReference>
<dbReference type="Pfam" id="PF13976">
    <property type="entry name" value="gag_pre-integrs"/>
    <property type="match status" value="1"/>
</dbReference>
<evidence type="ECO:0000256" key="1">
    <source>
        <dbReference type="SAM" id="MobiDB-lite"/>
    </source>
</evidence>
<dbReference type="GO" id="GO:0015074">
    <property type="term" value="P:DNA integration"/>
    <property type="evidence" value="ECO:0007669"/>
    <property type="project" value="InterPro"/>
</dbReference>
<evidence type="ECO:0000259" key="2">
    <source>
        <dbReference type="PROSITE" id="PS50994"/>
    </source>
</evidence>
<feature type="region of interest" description="Disordered" evidence="1">
    <location>
        <begin position="86"/>
        <end position="144"/>
    </location>
</feature>
<organism evidence="3 4">
    <name type="scientific">Panicum miliaceum</name>
    <name type="common">Proso millet</name>
    <name type="synonym">Broomcorn millet</name>
    <dbReference type="NCBI Taxonomy" id="4540"/>
    <lineage>
        <taxon>Eukaryota</taxon>
        <taxon>Viridiplantae</taxon>
        <taxon>Streptophyta</taxon>
        <taxon>Embryophyta</taxon>
        <taxon>Tracheophyta</taxon>
        <taxon>Spermatophyta</taxon>
        <taxon>Magnoliopsida</taxon>
        <taxon>Liliopsida</taxon>
        <taxon>Poales</taxon>
        <taxon>Poaceae</taxon>
        <taxon>PACMAD clade</taxon>
        <taxon>Panicoideae</taxon>
        <taxon>Panicodae</taxon>
        <taxon>Paniceae</taxon>
        <taxon>Panicinae</taxon>
        <taxon>Panicum</taxon>
        <taxon>Panicum sect. Panicum</taxon>
    </lineage>
</organism>
<dbReference type="Proteomes" id="UP000275267">
    <property type="component" value="Unassembled WGS sequence"/>
</dbReference>
<dbReference type="STRING" id="4540.A0A3L6R5Q8"/>
<evidence type="ECO:0000313" key="4">
    <source>
        <dbReference type="Proteomes" id="UP000275267"/>
    </source>
</evidence>
<sequence>MTITEYCGKLKAMSDTLRDVGAPVSGPGLVISLLSGLNDKFAHCLSTISAADPPMTYLQARSFLLQQESWMAKRAEKAATNALLAASRSGGAPTAGSGSSPTAPPANPAGGPAGGNERPRKHKKQSGRTGPSSGGQNTGALTGVSRGAPVASWVNPWTSVVQAWPLAHLPTTPPAAGVLGAHPGAAPQQSMNAQHAPAGTLPPALYQALTGLSLQSSPPSATDWMFDTGASSHMAGHSEDLRSKAVLLRSESSGDLYPLRSTTSPPSIGLHVTVDLWHSRLGHPGRPAFTQIMHNLDFHCTPTNKHSCTSCRIGKHVRLPFSESNTVSPFPFCLLHCDVWTSPVTSNSGFQYYLVVLDDYSHYVWTFPLRCKSDALATLVSFHAFVQTQFGRPIMAFQMDNGREFDNAAFCSFLAARGTVLRLTCPYTSQQNGRRATEPRTHSTPHSRRRKD</sequence>
<feature type="compositionally biased region" description="Low complexity" evidence="1">
    <location>
        <begin position="86"/>
        <end position="101"/>
    </location>
</feature>
<dbReference type="EMBL" id="PQIB02000009">
    <property type="protein sequence ID" value="RLM97857.1"/>
    <property type="molecule type" value="Genomic_DNA"/>
</dbReference>